<gene>
    <name evidence="2" type="ORF">CC86DRAFT_401067</name>
</gene>
<feature type="signal peptide" evidence="1">
    <location>
        <begin position="1"/>
        <end position="18"/>
    </location>
</feature>
<dbReference type="EMBL" id="MU006217">
    <property type="protein sequence ID" value="KAF2832297.1"/>
    <property type="molecule type" value="Genomic_DNA"/>
</dbReference>
<proteinExistence type="predicted"/>
<organism evidence="2 3">
    <name type="scientific">Ophiobolus disseminans</name>
    <dbReference type="NCBI Taxonomy" id="1469910"/>
    <lineage>
        <taxon>Eukaryota</taxon>
        <taxon>Fungi</taxon>
        <taxon>Dikarya</taxon>
        <taxon>Ascomycota</taxon>
        <taxon>Pezizomycotina</taxon>
        <taxon>Dothideomycetes</taxon>
        <taxon>Pleosporomycetidae</taxon>
        <taxon>Pleosporales</taxon>
        <taxon>Pleosporineae</taxon>
        <taxon>Phaeosphaeriaceae</taxon>
        <taxon>Ophiobolus</taxon>
    </lineage>
</organism>
<name>A0A6A7AHZ2_9PLEO</name>
<evidence type="ECO:0000256" key="1">
    <source>
        <dbReference type="SAM" id="SignalP"/>
    </source>
</evidence>
<dbReference type="OrthoDB" id="3735213at2759"/>
<feature type="chain" id="PRO_5025633320" evidence="1">
    <location>
        <begin position="19"/>
        <end position="258"/>
    </location>
</feature>
<dbReference type="Proteomes" id="UP000799424">
    <property type="component" value="Unassembled WGS sequence"/>
</dbReference>
<accession>A0A6A7AHZ2</accession>
<evidence type="ECO:0000313" key="2">
    <source>
        <dbReference type="EMBL" id="KAF2832297.1"/>
    </source>
</evidence>
<evidence type="ECO:0000313" key="3">
    <source>
        <dbReference type="Proteomes" id="UP000799424"/>
    </source>
</evidence>
<keyword evidence="3" id="KW-1185">Reference proteome</keyword>
<dbReference type="AlphaFoldDB" id="A0A6A7AHZ2"/>
<protein>
    <submittedName>
        <fullName evidence="2">Uncharacterized protein</fullName>
    </submittedName>
</protein>
<reference evidence="2" key="1">
    <citation type="journal article" date="2020" name="Stud. Mycol.">
        <title>101 Dothideomycetes genomes: a test case for predicting lifestyles and emergence of pathogens.</title>
        <authorList>
            <person name="Haridas S."/>
            <person name="Albert R."/>
            <person name="Binder M."/>
            <person name="Bloem J."/>
            <person name="Labutti K."/>
            <person name="Salamov A."/>
            <person name="Andreopoulos B."/>
            <person name="Baker S."/>
            <person name="Barry K."/>
            <person name="Bills G."/>
            <person name="Bluhm B."/>
            <person name="Cannon C."/>
            <person name="Castanera R."/>
            <person name="Culley D."/>
            <person name="Daum C."/>
            <person name="Ezra D."/>
            <person name="Gonzalez J."/>
            <person name="Henrissat B."/>
            <person name="Kuo A."/>
            <person name="Liang C."/>
            <person name="Lipzen A."/>
            <person name="Lutzoni F."/>
            <person name="Magnuson J."/>
            <person name="Mondo S."/>
            <person name="Nolan M."/>
            <person name="Ohm R."/>
            <person name="Pangilinan J."/>
            <person name="Park H.-J."/>
            <person name="Ramirez L."/>
            <person name="Alfaro M."/>
            <person name="Sun H."/>
            <person name="Tritt A."/>
            <person name="Yoshinaga Y."/>
            <person name="Zwiers L.-H."/>
            <person name="Turgeon B."/>
            <person name="Goodwin S."/>
            <person name="Spatafora J."/>
            <person name="Crous P."/>
            <person name="Grigoriev I."/>
        </authorList>
    </citation>
    <scope>NUCLEOTIDE SEQUENCE</scope>
    <source>
        <strain evidence="2">CBS 113818</strain>
    </source>
</reference>
<sequence>MFSTPIALFLLLVPSTVSLPNANHKGHDPPPEICPENWQFDLTSFSGPGCPDSSPTFNRTGTGYSRTTPDWGSHYVPGCAQQWAWFSFPWLQGYISQPSGDVYLSGQRRNSTWCELRIKYREMKGTFAPHDVPKGQEEYKLVMHGNGTTVEANYGLDEGVKAVWKFTYLPVGTSTRPKIMDAIVINGPVWNDTKPARRLEWSPVNETTPRWTEPTCGPTILSIRIDLELKSENSNAKGAIESKQSIFSGDWFGPTQIQ</sequence>
<keyword evidence="1" id="KW-0732">Signal</keyword>